<dbReference type="InterPro" id="IPR009003">
    <property type="entry name" value="Peptidase_S1_PA"/>
</dbReference>
<accession>A0AA40B8D1</accession>
<sequence length="489" mass="53718">MSGPSTPEHTATAELLLVSPVALSGLALSSSRKRRITLTAEATSPKKIAVITRPGAVNTQPGSIHQSTFPNPLSWLRMAELVHIGTPGQAPQMPPPARHILLPFDLRDQPGDVMGSEKRELVWSIFPETTGISCDGFFVALQLRTLPPKPWPLTIGGAPLHLTLEIGSGEPIPRGRIVGLKNGFIAKDQNGRNMKDWEPLFHVIKDHFQGLEISITEVMYWGAFVIIVLKHRGTDMGKLPCQAAKMRCFYFFDDEMGRPAAPQARRLTDPVPGNPDNSQYDTLQPGLRVTSSYLPSHPGIFLSTTSGVLLKDQHGSEFMTVASHGFPAERGTQVFHAQPGNGRNIGELIMEISHTDIALVKLRDTEIFSNVTFQSDKNRQRFETVSVDSPDTGFIDGLFMGTSFQAIPSDENSPKLQWIFTTWIYGGQDSAINLPEGMCGSAIWNEDGDVFGFFRYSPKQGAMKNYCCGIAADELINRGLTLVNTSYKI</sequence>
<evidence type="ECO:0000313" key="1">
    <source>
        <dbReference type="EMBL" id="KAK0729553.1"/>
    </source>
</evidence>
<name>A0AA40B8D1_9PEZI</name>
<protein>
    <submittedName>
        <fullName evidence="1">Uncharacterized protein</fullName>
    </submittedName>
</protein>
<dbReference type="SUPFAM" id="SSF50494">
    <property type="entry name" value="Trypsin-like serine proteases"/>
    <property type="match status" value="1"/>
</dbReference>
<dbReference type="AlphaFoldDB" id="A0AA40B8D1"/>
<organism evidence="1 2">
    <name type="scientific">Lasiosphaeris hirsuta</name>
    <dbReference type="NCBI Taxonomy" id="260670"/>
    <lineage>
        <taxon>Eukaryota</taxon>
        <taxon>Fungi</taxon>
        <taxon>Dikarya</taxon>
        <taxon>Ascomycota</taxon>
        <taxon>Pezizomycotina</taxon>
        <taxon>Sordariomycetes</taxon>
        <taxon>Sordariomycetidae</taxon>
        <taxon>Sordariales</taxon>
        <taxon>Lasiosphaeriaceae</taxon>
        <taxon>Lasiosphaeris</taxon>
    </lineage>
</organism>
<dbReference type="Proteomes" id="UP001172102">
    <property type="component" value="Unassembled WGS sequence"/>
</dbReference>
<proteinExistence type="predicted"/>
<comment type="caution">
    <text evidence="1">The sequence shown here is derived from an EMBL/GenBank/DDBJ whole genome shotgun (WGS) entry which is preliminary data.</text>
</comment>
<keyword evidence="2" id="KW-1185">Reference proteome</keyword>
<evidence type="ECO:0000313" key="2">
    <source>
        <dbReference type="Proteomes" id="UP001172102"/>
    </source>
</evidence>
<gene>
    <name evidence="1" type="ORF">B0H67DRAFT_595956</name>
</gene>
<reference evidence="1" key="1">
    <citation type="submission" date="2023-06" db="EMBL/GenBank/DDBJ databases">
        <title>Genome-scale phylogeny and comparative genomics of the fungal order Sordariales.</title>
        <authorList>
            <consortium name="Lawrence Berkeley National Laboratory"/>
            <person name="Hensen N."/>
            <person name="Bonometti L."/>
            <person name="Westerberg I."/>
            <person name="Brannstrom I.O."/>
            <person name="Guillou S."/>
            <person name="Cros-Aarteil S."/>
            <person name="Calhoun S."/>
            <person name="Haridas S."/>
            <person name="Kuo A."/>
            <person name="Mondo S."/>
            <person name="Pangilinan J."/>
            <person name="Riley R."/>
            <person name="Labutti K."/>
            <person name="Andreopoulos B."/>
            <person name="Lipzen A."/>
            <person name="Chen C."/>
            <person name="Yanf M."/>
            <person name="Daum C."/>
            <person name="Ng V."/>
            <person name="Clum A."/>
            <person name="Steindorff A."/>
            <person name="Ohm R."/>
            <person name="Martin F."/>
            <person name="Silar P."/>
            <person name="Natvig D."/>
            <person name="Lalanne C."/>
            <person name="Gautier V."/>
            <person name="Ament-Velasquez S.L."/>
            <person name="Kruys A."/>
            <person name="Hutchinson M.I."/>
            <person name="Powell A.J."/>
            <person name="Barry K."/>
            <person name="Miller A.N."/>
            <person name="Grigoriev I.V."/>
            <person name="Debuchy R."/>
            <person name="Gladieux P."/>
            <person name="Thoren M.H."/>
            <person name="Johannesson H."/>
        </authorList>
    </citation>
    <scope>NUCLEOTIDE SEQUENCE</scope>
    <source>
        <strain evidence="1">SMH4607-1</strain>
    </source>
</reference>
<dbReference type="EMBL" id="JAUKUA010000001">
    <property type="protein sequence ID" value="KAK0729553.1"/>
    <property type="molecule type" value="Genomic_DNA"/>
</dbReference>